<dbReference type="Proteomes" id="UP000006671">
    <property type="component" value="Unassembled WGS sequence"/>
</dbReference>
<dbReference type="InParanoid" id="D2VCH2"/>
<proteinExistence type="predicted"/>
<dbReference type="AlphaFoldDB" id="D2VCH2"/>
<protein>
    <submittedName>
        <fullName evidence="1">Predicted protein</fullName>
    </submittedName>
</protein>
<gene>
    <name evidence="1" type="ORF">NAEGRDRAFT_66570</name>
</gene>
<dbReference type="RefSeq" id="XP_002678053.1">
    <property type="nucleotide sequence ID" value="XM_002678007.1"/>
</dbReference>
<name>D2VCH2_NAEGR</name>
<organism evidence="2">
    <name type="scientific">Naegleria gruberi</name>
    <name type="common">Amoeba</name>
    <dbReference type="NCBI Taxonomy" id="5762"/>
    <lineage>
        <taxon>Eukaryota</taxon>
        <taxon>Discoba</taxon>
        <taxon>Heterolobosea</taxon>
        <taxon>Tetramitia</taxon>
        <taxon>Eutetramitia</taxon>
        <taxon>Vahlkampfiidae</taxon>
        <taxon>Naegleria</taxon>
    </lineage>
</organism>
<evidence type="ECO:0000313" key="1">
    <source>
        <dbReference type="EMBL" id="EFC45309.1"/>
    </source>
</evidence>
<accession>D2VCH2</accession>
<evidence type="ECO:0000313" key="2">
    <source>
        <dbReference type="Proteomes" id="UP000006671"/>
    </source>
</evidence>
<dbReference type="VEuPathDB" id="AmoebaDB:NAEGRDRAFT_66570"/>
<keyword evidence="2" id="KW-1185">Reference proteome</keyword>
<dbReference type="GeneID" id="8850421"/>
<dbReference type="KEGG" id="ngr:NAEGRDRAFT_66570"/>
<reference evidence="1 2" key="1">
    <citation type="journal article" date="2010" name="Cell">
        <title>The genome of Naegleria gruberi illuminates early eukaryotic versatility.</title>
        <authorList>
            <person name="Fritz-Laylin L.K."/>
            <person name="Prochnik S.E."/>
            <person name="Ginger M.L."/>
            <person name="Dacks J.B."/>
            <person name="Carpenter M.L."/>
            <person name="Field M.C."/>
            <person name="Kuo A."/>
            <person name="Paredez A."/>
            <person name="Chapman J."/>
            <person name="Pham J."/>
            <person name="Shu S."/>
            <person name="Neupane R."/>
            <person name="Cipriano M."/>
            <person name="Mancuso J."/>
            <person name="Tu H."/>
            <person name="Salamov A."/>
            <person name="Lindquist E."/>
            <person name="Shapiro H."/>
            <person name="Lucas S."/>
            <person name="Grigoriev I.V."/>
            <person name="Cande W.Z."/>
            <person name="Fulton C."/>
            <person name="Rokhsar D.S."/>
            <person name="Dawson S.C."/>
        </authorList>
    </citation>
    <scope>NUCLEOTIDE SEQUENCE [LARGE SCALE GENOMIC DNA]</scope>
    <source>
        <strain evidence="1 2">NEG-M</strain>
    </source>
</reference>
<dbReference type="EMBL" id="GG738863">
    <property type="protein sequence ID" value="EFC45309.1"/>
    <property type="molecule type" value="Genomic_DNA"/>
</dbReference>
<sequence>MPSTLDEFERNGYCNVDEFVDFEHPNRVPFFLACQSLTNSVKTFRPTIVNLTFTTSRYIKRYSLDESYKNLLNRFWFNQQCENRLTYDEWPNIVQELIRKMKRFCKGNPWSRVEFISISAIVGKNYSNTGVVFFNWNDIVFNFFPTVKYMLFDFPSIRIFNLNEYKNSGTIIFSYPEDYYITTLKHVDNIYYSCKKDIVQTESQLHELAHAFPSHYPRNVELFLFNSILSYSVQESNYLIDNFELNINLFSYIWNVRGYNAVVNKTYTLRI</sequence>